<dbReference type="Proteomes" id="UP000001593">
    <property type="component" value="Unassembled WGS sequence"/>
</dbReference>
<dbReference type="Pfam" id="PF01974">
    <property type="entry name" value="tRNA_int_endo"/>
    <property type="match status" value="1"/>
</dbReference>
<dbReference type="STRING" id="45351.A7SW35"/>
<feature type="non-terminal residue" evidence="15">
    <location>
        <position position="1"/>
    </location>
</feature>
<evidence type="ECO:0000259" key="14">
    <source>
        <dbReference type="Pfam" id="PF01974"/>
    </source>
</evidence>
<keyword evidence="5" id="KW-0819">tRNA processing</keyword>
<dbReference type="PANTHER" id="PTHR13070:SF0">
    <property type="entry name" value="TRNA-SPLICING ENDONUCLEASE SUBUNIT SEN34"/>
    <property type="match status" value="1"/>
</dbReference>
<dbReference type="InterPro" id="IPR011856">
    <property type="entry name" value="tRNA_endonuc-like_dom_sf"/>
</dbReference>
<evidence type="ECO:0000256" key="12">
    <source>
        <dbReference type="ARBA" id="ARBA00075884"/>
    </source>
</evidence>
<evidence type="ECO:0000256" key="5">
    <source>
        <dbReference type="ARBA" id="ARBA00022694"/>
    </source>
</evidence>
<dbReference type="GO" id="GO:0006397">
    <property type="term" value="P:mRNA processing"/>
    <property type="evidence" value="ECO:0007669"/>
    <property type="project" value="UniProtKB-KW"/>
</dbReference>
<dbReference type="GO" id="GO:0000213">
    <property type="term" value="F:tRNA-intron lyase activity"/>
    <property type="evidence" value="ECO:0007669"/>
    <property type="project" value="UniProtKB-EC"/>
</dbReference>
<evidence type="ECO:0000313" key="15">
    <source>
        <dbReference type="EMBL" id="EDO32072.1"/>
    </source>
</evidence>
<evidence type="ECO:0000256" key="13">
    <source>
        <dbReference type="ARBA" id="ARBA00076724"/>
    </source>
</evidence>
<dbReference type="GO" id="GO:0003676">
    <property type="term" value="F:nucleic acid binding"/>
    <property type="evidence" value="ECO:0007669"/>
    <property type="project" value="InterPro"/>
</dbReference>
<dbReference type="OMA" id="ICRCHTE"/>
<name>A7SW35_NEMVE</name>
<gene>
    <name evidence="15" type="ORF">NEMVEDRAFT_v1g134862</name>
</gene>
<comment type="subunit">
    <text evidence="9">tRNA splicing endonuclease is a heterotetramer composed of TSEN2, TSEN15, TSEN34/LENG5 and TSEN54. tRNA splicing endonuclease complex also contains proteins of the pre-mRNA 3'-end processing machinery such as CLP1, CPSF1, CPSF4 and CSTF2.</text>
</comment>
<evidence type="ECO:0000256" key="6">
    <source>
        <dbReference type="ARBA" id="ARBA00023239"/>
    </source>
</evidence>
<dbReference type="PANTHER" id="PTHR13070">
    <property type="entry name" value="TRNA-SPLICING ENDONUCLEASE SUBUNIT SEN34-RELATED"/>
    <property type="match status" value="1"/>
</dbReference>
<dbReference type="AlphaFoldDB" id="A7SW35"/>
<reference evidence="15 16" key="1">
    <citation type="journal article" date="2007" name="Science">
        <title>Sea anemone genome reveals ancestral eumetazoan gene repertoire and genomic organization.</title>
        <authorList>
            <person name="Putnam N.H."/>
            <person name="Srivastava M."/>
            <person name="Hellsten U."/>
            <person name="Dirks B."/>
            <person name="Chapman J."/>
            <person name="Salamov A."/>
            <person name="Terry A."/>
            <person name="Shapiro H."/>
            <person name="Lindquist E."/>
            <person name="Kapitonov V.V."/>
            <person name="Jurka J."/>
            <person name="Genikhovich G."/>
            <person name="Grigoriev I.V."/>
            <person name="Lucas S.M."/>
            <person name="Steele R.E."/>
            <person name="Finnerty J.R."/>
            <person name="Technau U."/>
            <person name="Martindale M.Q."/>
            <person name="Rokhsar D.S."/>
        </authorList>
    </citation>
    <scope>NUCLEOTIDE SEQUENCE [LARGE SCALE GENOMIC DNA]</scope>
    <source>
        <strain evidence="16">CH2 X CH6</strain>
    </source>
</reference>
<dbReference type="Gene3D" id="3.40.1350.10">
    <property type="match status" value="1"/>
</dbReference>
<evidence type="ECO:0000256" key="2">
    <source>
        <dbReference type="ARBA" id="ARBA00008078"/>
    </source>
</evidence>
<evidence type="ECO:0000256" key="7">
    <source>
        <dbReference type="ARBA" id="ARBA00023242"/>
    </source>
</evidence>
<dbReference type="eggNOG" id="KOG4133">
    <property type="taxonomic scope" value="Eukaryota"/>
</dbReference>
<keyword evidence="4" id="KW-0507">mRNA processing</keyword>
<evidence type="ECO:0000256" key="9">
    <source>
        <dbReference type="ARBA" id="ARBA00064779"/>
    </source>
</evidence>
<dbReference type="GO" id="GO:0006388">
    <property type="term" value="P:tRNA splicing, via endonucleolytic cleavage and ligation"/>
    <property type="evidence" value="ECO:0007669"/>
    <property type="project" value="InterPro"/>
</dbReference>
<evidence type="ECO:0000256" key="3">
    <source>
        <dbReference type="ARBA" id="ARBA00012573"/>
    </source>
</evidence>
<dbReference type="EC" id="4.6.1.16" evidence="3"/>
<evidence type="ECO:0000313" key="16">
    <source>
        <dbReference type="Proteomes" id="UP000001593"/>
    </source>
</evidence>
<sequence>WSYPNTENEHLRYSIFKNLWERGLYITSGCKFGGDFLAYPGDPVKFHSFYIVVVVPYDKRTGMLDVVSMGRLGATVKKTAVFASMDSGGNVVYMSVKWSGIS</sequence>
<evidence type="ECO:0000256" key="11">
    <source>
        <dbReference type="ARBA" id="ARBA00070870"/>
    </source>
</evidence>
<evidence type="ECO:0000256" key="10">
    <source>
        <dbReference type="ARBA" id="ARBA00070643"/>
    </source>
</evidence>
<comment type="subcellular location">
    <subcellularLocation>
        <location evidence="1">Nucleus</location>
        <location evidence="1">Nucleolus</location>
    </subcellularLocation>
</comment>
<comment type="catalytic activity">
    <reaction evidence="8">
        <text>pretRNA = a 3'-half-tRNA molecule with a 5'-OH end + a 5'-half-tRNA molecule with a 2',3'-cyclic phosphate end + an intron with a 2',3'-cyclic phosphate and a 5'-hydroxyl terminus.</text>
        <dbReference type="EC" id="4.6.1.16"/>
    </reaction>
</comment>
<dbReference type="NCBIfam" id="TIGR00324">
    <property type="entry name" value="endA"/>
    <property type="match status" value="1"/>
</dbReference>
<dbReference type="HOGENOM" id="CLU_155632_0_0_1"/>
<protein>
    <recommendedName>
        <fullName evidence="11">tRNA-splicing endonuclease subunit SEN34</fullName>
        <ecNumber evidence="3">4.6.1.16</ecNumber>
    </recommendedName>
    <alternativeName>
        <fullName evidence="12 13">tRNA-intron endonuclease SEN34</fullName>
    </alternativeName>
    <alternativeName>
        <fullName evidence="10">tRNA-splicing endonuclease subunit Sen34</fullName>
    </alternativeName>
</protein>
<comment type="similarity">
    <text evidence="2">Belongs to the tRNA-intron endonuclease family.</text>
</comment>
<dbReference type="FunFam" id="3.40.1350.10:FF:000002">
    <property type="entry name" value="tRNA-splicing endonuclease subunit Sen34"/>
    <property type="match status" value="1"/>
</dbReference>
<keyword evidence="16" id="KW-1185">Reference proteome</keyword>
<dbReference type="CDD" id="cd22363">
    <property type="entry name" value="tRNA-intron_lyase_C"/>
    <property type="match status" value="1"/>
</dbReference>
<dbReference type="PhylomeDB" id="A7SW35"/>
<dbReference type="SUPFAM" id="SSF53032">
    <property type="entry name" value="tRNA-intron endonuclease catalytic domain-like"/>
    <property type="match status" value="1"/>
</dbReference>
<keyword evidence="7" id="KW-0539">Nucleus</keyword>
<dbReference type="InterPro" id="IPR006677">
    <property type="entry name" value="tRNA_intron_Endonuc_cat-like"/>
</dbReference>
<dbReference type="GO" id="GO:0005730">
    <property type="term" value="C:nucleolus"/>
    <property type="evidence" value="ECO:0007669"/>
    <property type="project" value="UniProtKB-SubCell"/>
</dbReference>
<accession>A7SW35</accession>
<proteinExistence type="inferred from homology"/>
<dbReference type="EMBL" id="DS469852">
    <property type="protein sequence ID" value="EDO32072.1"/>
    <property type="molecule type" value="Genomic_DNA"/>
</dbReference>
<evidence type="ECO:0000256" key="4">
    <source>
        <dbReference type="ARBA" id="ARBA00022664"/>
    </source>
</evidence>
<keyword evidence="6" id="KW-0456">Lyase</keyword>
<dbReference type="InterPro" id="IPR006676">
    <property type="entry name" value="tRNA_splic"/>
</dbReference>
<feature type="domain" description="tRNA intron endonuclease catalytic" evidence="14">
    <location>
        <begin position="11"/>
        <end position="93"/>
    </location>
</feature>
<evidence type="ECO:0000256" key="8">
    <source>
        <dbReference type="ARBA" id="ARBA00034031"/>
    </source>
</evidence>
<evidence type="ECO:0000256" key="1">
    <source>
        <dbReference type="ARBA" id="ARBA00004604"/>
    </source>
</evidence>
<dbReference type="InterPro" id="IPR036167">
    <property type="entry name" value="tRNA_intron_Endo_cat-like_sf"/>
</dbReference>
<organism evidence="15 16">
    <name type="scientific">Nematostella vectensis</name>
    <name type="common">Starlet sea anemone</name>
    <dbReference type="NCBI Taxonomy" id="45351"/>
    <lineage>
        <taxon>Eukaryota</taxon>
        <taxon>Metazoa</taxon>
        <taxon>Cnidaria</taxon>
        <taxon>Anthozoa</taxon>
        <taxon>Hexacorallia</taxon>
        <taxon>Actiniaria</taxon>
        <taxon>Edwardsiidae</taxon>
        <taxon>Nematostella</taxon>
    </lineage>
</organism>
<dbReference type="InParanoid" id="A7SW35"/>